<gene>
    <name evidence="3" type="ORF">FM119_04060</name>
</gene>
<evidence type="ECO:0000256" key="1">
    <source>
        <dbReference type="ARBA" id="ARBA00023172"/>
    </source>
</evidence>
<sequence length="230" mass="25825">MRSGPWDITPGELIEYAAAQEWAPETRRGRRNTLLSFYRWGIALGLTDTNPAVALPRVRVTTPPARPIGPTAYEDAMTKADERTRLILRLAYEAGLRRAEIAVIHSDDIIEDLDGWSLLVHGKGRKQRLVPLTRRLALELRSHGHGYVFPGAIDGHLSPRRVGELAAAVLPEPWTLHTLRHAFATRAYRLDSDVFTVQDLLGHSSPATTRRYVQTDRSRLRSTVDRLTAV</sequence>
<proteinExistence type="predicted"/>
<dbReference type="PANTHER" id="PTHR30349">
    <property type="entry name" value="PHAGE INTEGRASE-RELATED"/>
    <property type="match status" value="1"/>
</dbReference>
<evidence type="ECO:0000313" key="3">
    <source>
        <dbReference type="EMBL" id="SJN24177.1"/>
    </source>
</evidence>
<keyword evidence="4" id="KW-1185">Reference proteome</keyword>
<accession>A0A1R4IWB9</accession>
<dbReference type="SUPFAM" id="SSF56349">
    <property type="entry name" value="DNA breaking-rejoining enzymes"/>
    <property type="match status" value="1"/>
</dbReference>
<dbReference type="InterPro" id="IPR011010">
    <property type="entry name" value="DNA_brk_join_enz"/>
</dbReference>
<organism evidence="3 4">
    <name type="scientific">Mycetocola reblochoni REB411</name>
    <dbReference type="NCBI Taxonomy" id="1255698"/>
    <lineage>
        <taxon>Bacteria</taxon>
        <taxon>Bacillati</taxon>
        <taxon>Actinomycetota</taxon>
        <taxon>Actinomycetes</taxon>
        <taxon>Micrococcales</taxon>
        <taxon>Microbacteriaceae</taxon>
        <taxon>Mycetocola</taxon>
    </lineage>
</organism>
<dbReference type="Gene3D" id="1.10.443.10">
    <property type="entry name" value="Intergrase catalytic core"/>
    <property type="match status" value="1"/>
</dbReference>
<dbReference type="InterPro" id="IPR002104">
    <property type="entry name" value="Integrase_catalytic"/>
</dbReference>
<dbReference type="AlphaFoldDB" id="A0A1R4IWB9"/>
<dbReference type="GO" id="GO:0015074">
    <property type="term" value="P:DNA integration"/>
    <property type="evidence" value="ECO:0007669"/>
    <property type="project" value="InterPro"/>
</dbReference>
<feature type="domain" description="Tyr recombinase" evidence="2">
    <location>
        <begin position="63"/>
        <end position="225"/>
    </location>
</feature>
<dbReference type="GO" id="GO:0003677">
    <property type="term" value="F:DNA binding"/>
    <property type="evidence" value="ECO:0007669"/>
    <property type="project" value="InterPro"/>
</dbReference>
<protein>
    <submittedName>
        <fullName evidence="3">Integrase</fullName>
    </submittedName>
</protein>
<dbReference type="GO" id="GO:0006310">
    <property type="term" value="P:DNA recombination"/>
    <property type="evidence" value="ECO:0007669"/>
    <property type="project" value="UniProtKB-KW"/>
</dbReference>
<evidence type="ECO:0000313" key="4">
    <source>
        <dbReference type="Proteomes" id="UP000196778"/>
    </source>
</evidence>
<dbReference type="InterPro" id="IPR013762">
    <property type="entry name" value="Integrase-like_cat_sf"/>
</dbReference>
<dbReference type="EMBL" id="FUKR01000022">
    <property type="protein sequence ID" value="SJN24177.1"/>
    <property type="molecule type" value="Genomic_DNA"/>
</dbReference>
<reference evidence="4" key="1">
    <citation type="submission" date="2017-02" db="EMBL/GenBank/DDBJ databases">
        <authorList>
            <person name="Dridi B."/>
        </authorList>
    </citation>
    <scope>NUCLEOTIDE SEQUENCE [LARGE SCALE GENOMIC DNA]</scope>
    <source>
        <strain evidence="4">EB411</strain>
    </source>
</reference>
<keyword evidence="1" id="KW-0233">DNA recombination</keyword>
<dbReference type="PANTHER" id="PTHR30349:SF64">
    <property type="entry name" value="PROPHAGE INTEGRASE INTD-RELATED"/>
    <property type="match status" value="1"/>
</dbReference>
<name>A0A1R4IWB9_9MICO</name>
<dbReference type="InterPro" id="IPR050090">
    <property type="entry name" value="Tyrosine_recombinase_XerCD"/>
</dbReference>
<dbReference type="Proteomes" id="UP000196778">
    <property type="component" value="Unassembled WGS sequence"/>
</dbReference>
<dbReference type="PROSITE" id="PS51898">
    <property type="entry name" value="TYR_RECOMBINASE"/>
    <property type="match status" value="1"/>
</dbReference>
<evidence type="ECO:0000259" key="2">
    <source>
        <dbReference type="PROSITE" id="PS51898"/>
    </source>
</evidence>
<dbReference type="Pfam" id="PF00589">
    <property type="entry name" value="Phage_integrase"/>
    <property type="match status" value="1"/>
</dbReference>